<feature type="domain" description="Beta-ketoacyl-[acyl-carrier-protein] synthase III C-terminal" evidence="3">
    <location>
        <begin position="266"/>
        <end position="353"/>
    </location>
</feature>
<dbReference type="SUPFAM" id="SSF53901">
    <property type="entry name" value="Thiolase-like"/>
    <property type="match status" value="2"/>
</dbReference>
<evidence type="ECO:0000256" key="2">
    <source>
        <dbReference type="ARBA" id="ARBA00023315"/>
    </source>
</evidence>
<dbReference type="Proteomes" id="UP001500339">
    <property type="component" value="Unassembled WGS sequence"/>
</dbReference>
<evidence type="ECO:0000259" key="4">
    <source>
        <dbReference type="Pfam" id="PF08545"/>
    </source>
</evidence>
<protein>
    <submittedName>
        <fullName evidence="5">Ketoacyl-ACP synthase III</fullName>
    </submittedName>
</protein>
<evidence type="ECO:0000256" key="1">
    <source>
        <dbReference type="ARBA" id="ARBA00022679"/>
    </source>
</evidence>
<reference evidence="5 6" key="1">
    <citation type="journal article" date="2019" name="Int. J. Syst. Evol. Microbiol.">
        <title>The Global Catalogue of Microorganisms (GCM) 10K type strain sequencing project: providing services to taxonomists for standard genome sequencing and annotation.</title>
        <authorList>
            <consortium name="The Broad Institute Genomics Platform"/>
            <consortium name="The Broad Institute Genome Sequencing Center for Infectious Disease"/>
            <person name="Wu L."/>
            <person name="Ma J."/>
        </authorList>
    </citation>
    <scope>NUCLEOTIDE SEQUENCE [LARGE SCALE GENOMIC DNA]</scope>
    <source>
        <strain evidence="5 6">JCM 1405</strain>
    </source>
</reference>
<organism evidence="5 6">
    <name type="scientific">Clostridium malenominatum</name>
    <dbReference type="NCBI Taxonomy" id="1539"/>
    <lineage>
        <taxon>Bacteria</taxon>
        <taxon>Bacillati</taxon>
        <taxon>Bacillota</taxon>
        <taxon>Clostridia</taxon>
        <taxon>Eubacteriales</taxon>
        <taxon>Clostridiaceae</taxon>
        <taxon>Clostridium</taxon>
    </lineage>
</organism>
<dbReference type="NCBIfam" id="NF005308">
    <property type="entry name" value="PRK06840.1"/>
    <property type="match status" value="1"/>
</dbReference>
<name>A0ABN1J4Y5_9CLOT</name>
<keyword evidence="1" id="KW-0808">Transferase</keyword>
<proteinExistence type="predicted"/>
<dbReference type="PANTHER" id="PTHR34069">
    <property type="entry name" value="3-OXOACYL-[ACYL-CARRIER-PROTEIN] SYNTHASE 3"/>
    <property type="match status" value="1"/>
</dbReference>
<dbReference type="Pfam" id="PF08541">
    <property type="entry name" value="ACP_syn_III_C"/>
    <property type="match status" value="1"/>
</dbReference>
<dbReference type="InterPro" id="IPR016039">
    <property type="entry name" value="Thiolase-like"/>
</dbReference>
<dbReference type="EMBL" id="BAAACF010000006">
    <property type="protein sequence ID" value="GAA0728956.1"/>
    <property type="molecule type" value="Genomic_DNA"/>
</dbReference>
<dbReference type="InterPro" id="IPR013747">
    <property type="entry name" value="ACP_syn_III_C"/>
</dbReference>
<dbReference type="RefSeq" id="WP_343770718.1">
    <property type="nucleotide sequence ID" value="NZ_BAAACF010000006.1"/>
</dbReference>
<dbReference type="PANTHER" id="PTHR34069:SF2">
    <property type="entry name" value="BETA-KETOACYL-[ACYL-CARRIER-PROTEIN] SYNTHASE III"/>
    <property type="match status" value="1"/>
</dbReference>
<dbReference type="InterPro" id="IPR013751">
    <property type="entry name" value="ACP_syn_III_N"/>
</dbReference>
<feature type="domain" description="Beta-ketoacyl-[acyl-carrier-protein] synthase III N-terminal" evidence="4">
    <location>
        <begin position="112"/>
        <end position="193"/>
    </location>
</feature>
<evidence type="ECO:0000313" key="5">
    <source>
        <dbReference type="EMBL" id="GAA0728956.1"/>
    </source>
</evidence>
<comment type="caution">
    <text evidence="5">The sequence shown here is derived from an EMBL/GenBank/DDBJ whole genome shotgun (WGS) entry which is preliminary data.</text>
</comment>
<keyword evidence="6" id="KW-1185">Reference proteome</keyword>
<accession>A0ABN1J4Y5</accession>
<dbReference type="Gene3D" id="3.40.47.10">
    <property type="match status" value="1"/>
</dbReference>
<sequence length="354" mass="39361">MENLLKVPVGIRNIGVYYPEQIETYKEISKLSGIPEEVIKNKFGIESKHKAAQNETVSDMCVQAALDCIKDVIKPEDIDLIIYHGSEYKDYYLYNCSAHIQHKIGAVNAKTFEVHNLCSSGALCLQIAKSLMITQPDIKNTLLVVGSKESDLVDYRNPRARFMFNFGDGAAACLITRGYENNQILESQIITAGSFADSVAVYDIGNANYNKISYVTKDFLLAEEEKNKGNYVGYLGLDVSDPQDMKERLDPISLSNFCKVIGDAAEKSGYKKNEIGFLAPIFMKNSILNLILKEFDMVEEQSFILNNFGHVQSADAYISVYEGLKLGRIKDGDLVIMLGSGTGYSWAATAVRWG</sequence>
<gene>
    <name evidence="5" type="ORF">GCM10008905_28360</name>
</gene>
<dbReference type="Pfam" id="PF08545">
    <property type="entry name" value="ACP_syn_III"/>
    <property type="match status" value="1"/>
</dbReference>
<keyword evidence="2" id="KW-0012">Acyltransferase</keyword>
<evidence type="ECO:0000313" key="6">
    <source>
        <dbReference type="Proteomes" id="UP001500339"/>
    </source>
</evidence>
<evidence type="ECO:0000259" key="3">
    <source>
        <dbReference type="Pfam" id="PF08541"/>
    </source>
</evidence>